<dbReference type="Pfam" id="PF13370">
    <property type="entry name" value="Fer4_13"/>
    <property type="match status" value="1"/>
</dbReference>
<evidence type="ECO:0000256" key="1">
    <source>
        <dbReference type="SAM" id="MobiDB-lite"/>
    </source>
</evidence>
<sequence length="837" mass="93196">MPMNATARTEAPLPTLPSAVRDADASKQIMHTLRHFHLGNPQARDKLEPVSADTLPALLDPFRDNSRLRYDYPLYLAPPSDSTENVTPDRLARPLARLLRETVDGFAPGEEAARILKDNLPWLERDLRRRLGGSDGEPPLEGPVPARPLLQRSAQRLLEHLALDQENGGRLQADLDRLLERIPEQGQLLGYGHYPAIQLLIHVVRSLSGPRLARFQEQVQEGIRDLTRLLEVEKGKSLEAIEPARLRESAGAAADLLDPEALSHIMDHSHGSLRMPESRRRRVEQALATLQGYREDPVRIRFIHVGSLADDSWLQQQADVEVLSDPDPVAQAATLFDRKAERLAEVFAALRIARLERDDLYDPSIHDPWFARFDWEGFSRDELQLVPTVIALEGADRMAGAGMAHFSRLLNSGRPVQVMIRVQAHNNPGARPDEDPFSAYRTELGYLGIAHRQAFVAQTSAARHEHLLAGYLQALDATRTSLHLINTGLRTVGTETSLNGWLVAGAALEGRVHPFFRVDPSRGDRFADRMEFDGNPQVERDWPVHPFAYRDESGNRVEQELAFTFADYALLMPRLRHHFALVPALCESDDLLPLADYLALPREEAPRYLPYVWGVDRQGTLQQLVISRTLVHACRDRLNFWHSLQEMAGVRNRYVEQAESRVREQAEAEAAARIDELQARHQAELAQARAETAGEVMGRLTEVLMGMDLTSAGIVARPATPAPAAETAAADTAPGPEEETDTTVTGEEEEEEIGGFDDPWIDSPLCTSCNDCLAINPIMFVYNENNQAIIADTSAGTYAQLVEAAEICPSRCIHPGKPLNPDEPGLDELVERAAVFN</sequence>
<comment type="caution">
    <text evidence="2">The sequence shown here is derived from an EMBL/GenBank/DDBJ whole genome shotgun (WGS) entry which is preliminary data.</text>
</comment>
<dbReference type="Proteomes" id="UP000886251">
    <property type="component" value="Unassembled WGS sequence"/>
</dbReference>
<dbReference type="AlphaFoldDB" id="A0A831RQU8"/>
<feature type="compositionally biased region" description="Low complexity" evidence="1">
    <location>
        <begin position="719"/>
        <end position="735"/>
    </location>
</feature>
<dbReference type="Gene3D" id="3.30.70.20">
    <property type="match status" value="1"/>
</dbReference>
<feature type="compositionally biased region" description="Acidic residues" evidence="1">
    <location>
        <begin position="736"/>
        <end position="755"/>
    </location>
</feature>
<dbReference type="EMBL" id="DRKP01000163">
    <property type="protein sequence ID" value="HEB97334.1"/>
    <property type="molecule type" value="Genomic_DNA"/>
</dbReference>
<accession>A0A831RQU8</accession>
<protein>
    <submittedName>
        <fullName evidence="2">Ferredoxin</fullName>
    </submittedName>
</protein>
<gene>
    <name evidence="2" type="ORF">ENI96_13010</name>
</gene>
<dbReference type="SUPFAM" id="SSF54862">
    <property type="entry name" value="4Fe-4S ferredoxins"/>
    <property type="match status" value="1"/>
</dbReference>
<feature type="region of interest" description="Disordered" evidence="1">
    <location>
        <begin position="719"/>
        <end position="759"/>
    </location>
</feature>
<proteinExistence type="predicted"/>
<evidence type="ECO:0000313" key="2">
    <source>
        <dbReference type="EMBL" id="HEB97334.1"/>
    </source>
</evidence>
<organism evidence="2">
    <name type="scientific">Sedimenticola thiotaurini</name>
    <dbReference type="NCBI Taxonomy" id="1543721"/>
    <lineage>
        <taxon>Bacteria</taxon>
        <taxon>Pseudomonadati</taxon>
        <taxon>Pseudomonadota</taxon>
        <taxon>Gammaproteobacteria</taxon>
        <taxon>Chromatiales</taxon>
        <taxon>Sedimenticolaceae</taxon>
        <taxon>Sedimenticola</taxon>
    </lineage>
</organism>
<reference evidence="2" key="1">
    <citation type="journal article" date="2020" name="mSystems">
        <title>Genome- and Community-Level Interaction Insights into Carbon Utilization and Element Cycling Functions of Hydrothermarchaeota in Hydrothermal Sediment.</title>
        <authorList>
            <person name="Zhou Z."/>
            <person name="Liu Y."/>
            <person name="Xu W."/>
            <person name="Pan J."/>
            <person name="Luo Z.H."/>
            <person name="Li M."/>
        </authorList>
    </citation>
    <scope>NUCLEOTIDE SEQUENCE [LARGE SCALE GENOMIC DNA]</scope>
    <source>
        <strain evidence="2">HyVt-443</strain>
    </source>
</reference>
<name>A0A831RQU8_9GAMM</name>